<keyword evidence="1" id="KW-1188">Viral release from host cell</keyword>
<dbReference type="NCBIfam" id="TIGR01760">
    <property type="entry name" value="tape_meas_TP901"/>
    <property type="match status" value="1"/>
</dbReference>
<protein>
    <submittedName>
        <fullName evidence="5">Phage tail tape measure protein</fullName>
    </submittedName>
</protein>
<comment type="caution">
    <text evidence="5">The sequence shown here is derived from an EMBL/GenBank/DDBJ whole genome shotgun (WGS) entry which is preliminary data.</text>
</comment>
<dbReference type="EMBL" id="NBYO01000003">
    <property type="protein sequence ID" value="OXS99098.1"/>
    <property type="molecule type" value="Genomic_DNA"/>
</dbReference>
<dbReference type="PANTHER" id="PTHR37813:SF1">
    <property type="entry name" value="FELS-2 PROPHAGE PROTEIN"/>
    <property type="match status" value="1"/>
</dbReference>
<name>A0A231UT38_9HYPH</name>
<keyword evidence="2" id="KW-0175">Coiled coil</keyword>
<feature type="region of interest" description="Disordered" evidence="3">
    <location>
        <begin position="595"/>
        <end position="617"/>
    </location>
</feature>
<evidence type="ECO:0000256" key="2">
    <source>
        <dbReference type="SAM" id="Coils"/>
    </source>
</evidence>
<dbReference type="Pfam" id="PF10145">
    <property type="entry name" value="PhageMin_Tail"/>
    <property type="match status" value="1"/>
</dbReference>
<reference evidence="6" key="1">
    <citation type="journal article" date="2017" name="Int. J. Syst. Evol. Microbiol.">
        <title>Notoacmeibacter marinus gen. nov., sp. nov., isolated from the gut of a limpet and proposal of Notoacmeibacteraceae fam. nov. in the order Rhizobiales of the class Alphaproteobacteria.</title>
        <authorList>
            <person name="Huang Z."/>
            <person name="Guo F."/>
            <person name="Lai Q."/>
        </authorList>
    </citation>
    <scope>NUCLEOTIDE SEQUENCE [LARGE SCALE GENOMIC DNA]</scope>
    <source>
        <strain evidence="6">XMTR2A4</strain>
    </source>
</reference>
<proteinExistence type="predicted"/>
<feature type="region of interest" description="Disordered" evidence="3">
    <location>
        <begin position="679"/>
        <end position="710"/>
    </location>
</feature>
<evidence type="ECO:0000259" key="4">
    <source>
        <dbReference type="Pfam" id="PF10145"/>
    </source>
</evidence>
<evidence type="ECO:0000313" key="6">
    <source>
        <dbReference type="Proteomes" id="UP000215405"/>
    </source>
</evidence>
<feature type="coiled-coil region" evidence="2">
    <location>
        <begin position="377"/>
        <end position="432"/>
    </location>
</feature>
<dbReference type="Proteomes" id="UP000215405">
    <property type="component" value="Unassembled WGS sequence"/>
</dbReference>
<organism evidence="5 6">
    <name type="scientific">Notoacmeibacter marinus</name>
    <dbReference type="NCBI Taxonomy" id="1876515"/>
    <lineage>
        <taxon>Bacteria</taxon>
        <taxon>Pseudomonadati</taxon>
        <taxon>Pseudomonadota</taxon>
        <taxon>Alphaproteobacteria</taxon>
        <taxon>Hyphomicrobiales</taxon>
        <taxon>Notoacmeibacteraceae</taxon>
        <taxon>Notoacmeibacter</taxon>
    </lineage>
</organism>
<evidence type="ECO:0000313" key="5">
    <source>
        <dbReference type="EMBL" id="OXS99098.1"/>
    </source>
</evidence>
<evidence type="ECO:0000256" key="1">
    <source>
        <dbReference type="ARBA" id="ARBA00022612"/>
    </source>
</evidence>
<sequence length="896" mass="93663">MEGKRMAVNSQEMKLILRLVDLVSGPAGKTKASLTGLDRQLGHIGGRRGPAGKAQRGLAGVARSAGMVTGPTHDASRSVARFSRSYETSSRKIVAADARRATSMRNAWRSASPAAITGISGPALGALGTGYSVVKVANAAIDFETALTGVQQKAGATDEQMKSVRASIMSIAKDRTVGSSMGDILGGFERAAAAGIPLDEMAAFVRVVSKGAPALDMTGEALGDTMSKLDGAGLVALKNAERFLDLTNALEDAGTSSARDILDFMLRAGAQGKIFGLAAEESAAIGTALVDIGVKSAEAGTAMNAILTKLANPDGLSERAQDAFSKLYKSTDEWQKLVSEDADEALVDLLDRLGKLDKATRSGVASDLFGLEHADIAQRLVEGLDKVRERLRLAKNEGAWLGNLDRTAALKLRSTQAQLDILKRQLAALVIDVGSMGLPALNAGLREAQNLVDMIDGGLSTFKAEIDLTAFEEARSAIGEISAQIKNLIGEAGGKGGIADLENVGRTLADVMNTWAKTIGAIDAIKDFATGEGTLSEARVAVEEAGRQAGDTLWNAPAVKTVRNSPVGRLVFGDPDGGQMRSARAIEGRSIAKGHPASLDGGPRARQAAPSGPIVNIPLPARNPKAVKDIARIVAPAKSREPSPIAKAVKPADEAMSDFVAMIQRSNESLARIHAAIPGNQPAQASAARYSMSDDQRRHGGSHASTGDSWAKRAAAEWREQYKTKAEVDTSDLKRVESEAVSAGAKMQSSLSVEATPQVNTSSIDAALSKAAQLWRYLNGSGSATTGQGGVEGRRASGGPVRAGLPYLVGEKGPEIAVFGRNSYVLPNHRLRGQQRSAGGVSGIGISLNAPITIHGVSDPQAAAVAARRELENAFDRLGRKLTRSRQISMQGRPMV</sequence>
<evidence type="ECO:0000256" key="3">
    <source>
        <dbReference type="SAM" id="MobiDB-lite"/>
    </source>
</evidence>
<accession>A0A231UT38</accession>
<feature type="domain" description="Phage tail tape measure protein" evidence="4">
    <location>
        <begin position="177"/>
        <end position="370"/>
    </location>
</feature>
<gene>
    <name evidence="5" type="ORF">B7H23_12905</name>
</gene>
<dbReference type="InterPro" id="IPR010090">
    <property type="entry name" value="Phage_tape_meas"/>
</dbReference>
<dbReference type="PANTHER" id="PTHR37813">
    <property type="entry name" value="FELS-2 PROPHAGE PROTEIN"/>
    <property type="match status" value="1"/>
</dbReference>
<dbReference type="AlphaFoldDB" id="A0A231UT38"/>
<keyword evidence="6" id="KW-1185">Reference proteome</keyword>